<dbReference type="Pfam" id="PF10504">
    <property type="entry name" value="DUF2452"/>
    <property type="match status" value="1"/>
</dbReference>
<name>A0A914EGL4_9BILA</name>
<dbReference type="AlphaFoldDB" id="A0A914EGL4"/>
<evidence type="ECO:0000313" key="1">
    <source>
        <dbReference type="Proteomes" id="UP000887540"/>
    </source>
</evidence>
<keyword evidence="1" id="KW-1185">Reference proteome</keyword>
<organism evidence="1 2">
    <name type="scientific">Acrobeloides nanus</name>
    <dbReference type="NCBI Taxonomy" id="290746"/>
    <lineage>
        <taxon>Eukaryota</taxon>
        <taxon>Metazoa</taxon>
        <taxon>Ecdysozoa</taxon>
        <taxon>Nematoda</taxon>
        <taxon>Chromadorea</taxon>
        <taxon>Rhabditida</taxon>
        <taxon>Tylenchina</taxon>
        <taxon>Cephalobomorpha</taxon>
        <taxon>Cephaloboidea</taxon>
        <taxon>Cephalobidae</taxon>
        <taxon>Acrobeloides</taxon>
    </lineage>
</organism>
<proteinExistence type="predicted"/>
<dbReference type="InterPro" id="IPR019534">
    <property type="entry name" value="DUF2452"/>
</dbReference>
<dbReference type="Proteomes" id="UP000887540">
    <property type="component" value="Unplaced"/>
</dbReference>
<evidence type="ECO:0000313" key="2">
    <source>
        <dbReference type="WBParaSite" id="ACRNAN_scaffold7953.g26857.t1"/>
    </source>
</evidence>
<dbReference type="WBParaSite" id="ACRNAN_scaffold7953.g26857.t1">
    <property type="protein sequence ID" value="ACRNAN_scaffold7953.g26857.t1"/>
    <property type="gene ID" value="ACRNAN_scaffold7953.g26857"/>
</dbReference>
<dbReference type="PANTHER" id="PTHR14553:SF1">
    <property type="entry name" value="SIMILAR TO CHROMOSOME 1 OPEN READING FRAME 50"/>
    <property type="match status" value="1"/>
</dbReference>
<dbReference type="PANTHER" id="PTHR14553">
    <property type="entry name" value="UNCHARACTERIZED PROTEIN C1ORF50"/>
    <property type="match status" value="1"/>
</dbReference>
<accession>A0A914EGL4</accession>
<protein>
    <submittedName>
        <fullName evidence="2">Uncharacterized protein</fullName>
    </submittedName>
</protein>
<sequence>MKFLEMQARKVLEKARIDEELHSVACNMQKVPGKIYHLYQKRESGQKFFSLISPEEWGSSCPNKFLGSYRLEHDRSWTLEEDFSRVDHEMKILDNVLHNRSMYAAIQNC</sequence>
<reference evidence="2" key="1">
    <citation type="submission" date="2022-11" db="UniProtKB">
        <authorList>
            <consortium name="WormBaseParasite"/>
        </authorList>
    </citation>
    <scope>IDENTIFICATION</scope>
</reference>